<dbReference type="InterPro" id="IPR051409">
    <property type="entry name" value="Atypical_kinase_ADCK"/>
</dbReference>
<dbReference type="GO" id="GO:0016301">
    <property type="term" value="F:kinase activity"/>
    <property type="evidence" value="ECO:0007669"/>
    <property type="project" value="UniProtKB-KW"/>
</dbReference>
<dbReference type="RefSeq" id="WP_311365011.1">
    <property type="nucleotide sequence ID" value="NZ_JAVRIC010000012.1"/>
</dbReference>
<reference evidence="6 7" key="1">
    <citation type="submission" date="2023-09" db="EMBL/GenBank/DDBJ databases">
        <authorList>
            <person name="Rey-Velasco X."/>
        </authorList>
    </citation>
    <scope>NUCLEOTIDE SEQUENCE [LARGE SCALE GENOMIC DNA]</scope>
    <source>
        <strain evidence="6 7">W345</strain>
    </source>
</reference>
<evidence type="ECO:0000313" key="6">
    <source>
        <dbReference type="EMBL" id="MDT0497618.1"/>
    </source>
</evidence>
<evidence type="ECO:0000256" key="2">
    <source>
        <dbReference type="ARBA" id="ARBA00022679"/>
    </source>
</evidence>
<gene>
    <name evidence="6" type="ORF">RM530_09615</name>
</gene>
<keyword evidence="6" id="KW-0418">Kinase</keyword>
<dbReference type="EC" id="2.7.-.-" evidence="6"/>
<keyword evidence="3" id="KW-0547">Nucleotide-binding</keyword>
<dbReference type="PANTHER" id="PTHR43851">
    <property type="match status" value="1"/>
</dbReference>
<comment type="caution">
    <text evidence="6">The sequence shown here is derived from an EMBL/GenBank/DDBJ whole genome shotgun (WGS) entry which is preliminary data.</text>
</comment>
<sequence>MLGSVGALARGQSRDQVWQAVGEDWYRTLSEMKGAAMKFGQMVSQYADVLPAPLAEQLQKLQRDAQPIPFEEARGILDEVWGEVQWLRLPWVDPQAMACASIGQVHAARLDDERDVVVKIRHRGVTDDIDSDIAMLGRMLKLSRVMPVDAKAIDEVLAEVADRLREETDYCIELANLQALRASNDDPAVRLPEPVIDLCSDRCLVLERVDAASLEEAKSWPQAERDRLGDTLMRWTFDQVFRHGVLHADPHPGNFGFYRDGGIAVYDFGCVKRIAPEMAAQMRDFLRAADRRDWSAIHQLLIELHALRGTAGDRGKTPALADLQALYQRVHEAIYGSLFAEQSYDFSDPAVLERSRALATRSIKHVADFRPVRDMAFVMRTLSGKYWLLRALGARVDLRSIIDRHTA</sequence>
<dbReference type="Proteomes" id="UP001254608">
    <property type="component" value="Unassembled WGS sequence"/>
</dbReference>
<feature type="domain" description="ABC1 atypical kinase-like" evidence="5">
    <location>
        <begin position="60"/>
        <end position="300"/>
    </location>
</feature>
<dbReference type="PANTHER" id="PTHR43851:SF3">
    <property type="entry name" value="COENZYME Q8"/>
    <property type="match status" value="1"/>
</dbReference>
<evidence type="ECO:0000256" key="1">
    <source>
        <dbReference type="ARBA" id="ARBA00009670"/>
    </source>
</evidence>
<organism evidence="6 7">
    <name type="scientific">Banduia mediterranea</name>
    <dbReference type="NCBI Taxonomy" id="3075609"/>
    <lineage>
        <taxon>Bacteria</taxon>
        <taxon>Pseudomonadati</taxon>
        <taxon>Pseudomonadota</taxon>
        <taxon>Gammaproteobacteria</taxon>
        <taxon>Nevskiales</taxon>
        <taxon>Algiphilaceae</taxon>
        <taxon>Banduia</taxon>
    </lineage>
</organism>
<keyword evidence="4" id="KW-0067">ATP-binding</keyword>
<evidence type="ECO:0000259" key="5">
    <source>
        <dbReference type="Pfam" id="PF03109"/>
    </source>
</evidence>
<dbReference type="InterPro" id="IPR004147">
    <property type="entry name" value="ABC1_dom"/>
</dbReference>
<dbReference type="CDD" id="cd13970">
    <property type="entry name" value="ABC1_ADCK3"/>
    <property type="match status" value="1"/>
</dbReference>
<accession>A0ABU2WIB9</accession>
<evidence type="ECO:0000313" key="7">
    <source>
        <dbReference type="Proteomes" id="UP001254608"/>
    </source>
</evidence>
<dbReference type="SUPFAM" id="SSF56112">
    <property type="entry name" value="Protein kinase-like (PK-like)"/>
    <property type="match status" value="1"/>
</dbReference>
<dbReference type="Pfam" id="PF03109">
    <property type="entry name" value="ABC1"/>
    <property type="match status" value="1"/>
</dbReference>
<keyword evidence="2 6" id="KW-0808">Transferase</keyword>
<evidence type="ECO:0000256" key="3">
    <source>
        <dbReference type="ARBA" id="ARBA00022741"/>
    </source>
</evidence>
<keyword evidence="7" id="KW-1185">Reference proteome</keyword>
<dbReference type="InterPro" id="IPR034646">
    <property type="entry name" value="ADCK3_dom"/>
</dbReference>
<protein>
    <submittedName>
        <fullName evidence="6">AarF/ABC1/UbiB kinase family protein</fullName>
        <ecNumber evidence="6">2.7.-.-</ecNumber>
    </submittedName>
</protein>
<proteinExistence type="inferred from homology"/>
<name>A0ABU2WIB9_9GAMM</name>
<comment type="similarity">
    <text evidence="1">Belongs to the protein kinase superfamily. ADCK protein kinase family.</text>
</comment>
<dbReference type="InterPro" id="IPR011009">
    <property type="entry name" value="Kinase-like_dom_sf"/>
</dbReference>
<evidence type="ECO:0000256" key="4">
    <source>
        <dbReference type="ARBA" id="ARBA00022840"/>
    </source>
</evidence>
<dbReference type="EMBL" id="JAVRIC010000012">
    <property type="protein sequence ID" value="MDT0497618.1"/>
    <property type="molecule type" value="Genomic_DNA"/>
</dbReference>